<gene>
    <name evidence="21" type="ORF">CNBG_0438</name>
</gene>
<evidence type="ECO:0000256" key="19">
    <source>
        <dbReference type="ARBA" id="ARBA00083315"/>
    </source>
</evidence>
<evidence type="ECO:0000256" key="1">
    <source>
        <dbReference type="ARBA" id="ARBA00004141"/>
    </source>
</evidence>
<feature type="transmembrane region" description="Helical" evidence="20">
    <location>
        <begin position="42"/>
        <end position="64"/>
    </location>
</feature>
<keyword evidence="11" id="KW-0443">Lipid metabolism</keyword>
<feature type="transmembrane region" description="Helical" evidence="20">
    <location>
        <begin position="329"/>
        <end position="348"/>
    </location>
</feature>
<dbReference type="Proteomes" id="UP000029445">
    <property type="component" value="Chromosome 4"/>
</dbReference>
<dbReference type="PANTHER" id="PTHR21257:SF52">
    <property type="entry name" value="DELTA(14)-STEROL REDUCTASE TM7SF2"/>
    <property type="match status" value="1"/>
</dbReference>
<keyword evidence="5 20" id="KW-0812">Transmembrane</keyword>
<evidence type="ECO:0000256" key="10">
    <source>
        <dbReference type="ARBA" id="ARBA00023011"/>
    </source>
</evidence>
<dbReference type="Pfam" id="PF01222">
    <property type="entry name" value="ERG4_ERG24"/>
    <property type="match status" value="1"/>
</dbReference>
<comment type="subcellular location">
    <subcellularLocation>
        <location evidence="1">Membrane</location>
        <topology evidence="1">Multi-pass membrane protein</topology>
    </subcellularLocation>
</comment>
<reference evidence="21 22" key="1">
    <citation type="journal article" date="2011" name="MBio">
        <title>Genome variation in Cryptococcus gattii, an emerging pathogen of immunocompetent hosts.</title>
        <authorList>
            <person name="D'Souza C.A."/>
            <person name="Kronstad J.W."/>
            <person name="Taylor G."/>
            <person name="Warren R."/>
            <person name="Yuen M."/>
            <person name="Hu G."/>
            <person name="Jung W.H."/>
            <person name="Sham A."/>
            <person name="Kidd S.E."/>
            <person name="Tangen K."/>
            <person name="Lee N."/>
            <person name="Zeilmaker T."/>
            <person name="Sawkins J."/>
            <person name="McVicker G."/>
            <person name="Shah S."/>
            <person name="Gnerre S."/>
            <person name="Griggs A."/>
            <person name="Zeng Q."/>
            <person name="Bartlett K."/>
            <person name="Li W."/>
            <person name="Wang X."/>
            <person name="Heitman J."/>
            <person name="Stajich J.E."/>
            <person name="Fraser J.A."/>
            <person name="Meyer W."/>
            <person name="Carter D."/>
            <person name="Schein J."/>
            <person name="Krzywinski M."/>
            <person name="Kwon-Chung K.J."/>
            <person name="Varma A."/>
            <person name="Wang J."/>
            <person name="Brunham R."/>
            <person name="Fyfe M."/>
            <person name="Ouellette B.F."/>
            <person name="Siddiqui A."/>
            <person name="Marra M."/>
            <person name="Jones S."/>
            <person name="Holt R."/>
            <person name="Birren B.W."/>
            <person name="Galagan J.E."/>
            <person name="Cuomo C.A."/>
        </authorList>
    </citation>
    <scope>NUCLEOTIDE SEQUENCE [LARGE SCALE GENOMIC DNA]</scope>
    <source>
        <strain evidence="21 22">R265</strain>
    </source>
</reference>
<dbReference type="PROSITE" id="PS01018">
    <property type="entry name" value="STEROL_REDUCT_2"/>
    <property type="match status" value="1"/>
</dbReference>
<dbReference type="Gene3D" id="1.20.120.1630">
    <property type="match status" value="1"/>
</dbReference>
<evidence type="ECO:0000256" key="17">
    <source>
        <dbReference type="ARBA" id="ARBA00074394"/>
    </source>
</evidence>
<evidence type="ECO:0000256" key="12">
    <source>
        <dbReference type="ARBA" id="ARBA00023136"/>
    </source>
</evidence>
<dbReference type="VEuPathDB" id="FungiDB:CNBG_0438"/>
<evidence type="ECO:0000256" key="4">
    <source>
        <dbReference type="ARBA" id="ARBA00022516"/>
    </source>
</evidence>
<dbReference type="EMBL" id="CP025762">
    <property type="protein sequence ID" value="KGB74600.1"/>
    <property type="molecule type" value="Genomic_DNA"/>
</dbReference>
<evidence type="ECO:0000256" key="6">
    <source>
        <dbReference type="ARBA" id="ARBA00022857"/>
    </source>
</evidence>
<keyword evidence="4" id="KW-0444">Lipid biosynthesis</keyword>
<evidence type="ECO:0000256" key="14">
    <source>
        <dbReference type="ARBA" id="ARBA00023221"/>
    </source>
</evidence>
<dbReference type="InterPro" id="IPR018083">
    <property type="entry name" value="Sterol_reductase_CS"/>
</dbReference>
<evidence type="ECO:0000313" key="21">
    <source>
        <dbReference type="EMBL" id="KGB74600.1"/>
    </source>
</evidence>
<dbReference type="OrthoDB" id="10262235at2759"/>
<keyword evidence="6" id="KW-0521">NADP</keyword>
<dbReference type="FunFam" id="1.20.120.1630:FF:000009">
    <property type="entry name" value="C-14 sterol reductase"/>
    <property type="match status" value="1"/>
</dbReference>
<evidence type="ECO:0000256" key="7">
    <source>
        <dbReference type="ARBA" id="ARBA00022955"/>
    </source>
</evidence>
<dbReference type="STRING" id="294750.A0A095C0Y3"/>
<evidence type="ECO:0000256" key="11">
    <source>
        <dbReference type="ARBA" id="ARBA00023098"/>
    </source>
</evidence>
<dbReference type="GO" id="GO:0050613">
    <property type="term" value="F:Delta14-sterol reductase activity"/>
    <property type="evidence" value="ECO:0007669"/>
    <property type="project" value="UniProtKB-EC"/>
</dbReference>
<dbReference type="InterPro" id="IPR001171">
    <property type="entry name" value="ERG24_DHCR-like"/>
</dbReference>
<sequence>MSDQEESTTTVITATTHLDLPAHPHIKTYQELNPRSKPTEFFGPWGTGAITLFTPLFTYFFFFACNDAVGCTPTSVQGWKDALALVGNYPSSAGKLWEWKAAGVYLGWYAFCMICEVVLPGQRVQGNLLRDGRRKVYRMNGLYTLLLALGLLTGVLVQPRGIQAFTWLHDHFVPLISASLAMATFQAVWVYVWSFFSGELLALGGNSGNVIYDFFIGRPLNPTIPGFSSFDLKTFNEVRPGMILWLLLNISCACEQYVRIGKVTDSMCIVLIFEGWYVLDCLVQEHTILNQMDITTDGFGFMLAFGDLTWVPFTYGLQARFLASNPVELGPVATALIVGVEVAGMYIFRVANNEKANFRAGKNPKNLEYMQTERGTKLLTSGWWGRSQHPNYFGDWLIALGWCLPTGFNTPLTYFYLVYFVVLLLHRQKRDEEACKLKYGKDWDRYCEKVPYKIIPYVY</sequence>
<reference evidence="21 22" key="2">
    <citation type="journal article" date="2018" name="Proc. Natl. Acad. Sci.">
        <title>RNAi is a critical determinant of centromere evolution in closely related fungi.</title>
        <authorList>
            <person name="Yadav V."/>
            <person name="Sun S."/>
            <person name="Billmyre R.B."/>
            <person name="Thimmappa B.C."/>
            <person name="Shea T."/>
            <person name="Lintner R."/>
            <person name="Bakkeren G."/>
            <person name="Cuomo C.A."/>
            <person name="Heitman J."/>
            <person name="Sanyal K."/>
        </authorList>
    </citation>
    <scope>NUCLEOTIDE SEQUENCE [LARGE SCALE GENOMIC DNA]</scope>
    <source>
        <strain evidence="21 22">R265</strain>
    </source>
</reference>
<evidence type="ECO:0000256" key="18">
    <source>
        <dbReference type="ARBA" id="ARBA00077841"/>
    </source>
</evidence>
<evidence type="ECO:0000256" key="3">
    <source>
        <dbReference type="ARBA" id="ARBA00012413"/>
    </source>
</evidence>
<evidence type="ECO:0000256" key="9">
    <source>
        <dbReference type="ARBA" id="ARBA00023002"/>
    </source>
</evidence>
<keyword evidence="7" id="KW-0752">Steroid biosynthesis</keyword>
<feature type="transmembrane region" description="Helical" evidence="20">
    <location>
        <begin position="396"/>
        <end position="425"/>
    </location>
</feature>
<keyword evidence="9" id="KW-0560">Oxidoreductase</keyword>
<evidence type="ECO:0000256" key="13">
    <source>
        <dbReference type="ARBA" id="ARBA00023166"/>
    </source>
</evidence>
<keyword evidence="22" id="KW-1185">Reference proteome</keyword>
<evidence type="ECO:0000256" key="2">
    <source>
        <dbReference type="ARBA" id="ARBA00005402"/>
    </source>
</evidence>
<feature type="transmembrane region" description="Helical" evidence="20">
    <location>
        <begin position="171"/>
        <end position="193"/>
    </location>
</feature>
<proteinExistence type="inferred from homology"/>
<feature type="transmembrane region" description="Helical" evidence="20">
    <location>
        <begin position="99"/>
        <end position="119"/>
    </location>
</feature>
<evidence type="ECO:0000256" key="20">
    <source>
        <dbReference type="SAM" id="Phobius"/>
    </source>
</evidence>
<comment type="catalytic activity">
    <reaction evidence="15">
        <text>4,4-dimethyl-5alpha-cholesta-8,24-dien-3beta-ol + NADP(+) = 4,4-dimethyl-5alpha-cholesta-8,14,24-trien-3beta-ol + NADPH + H(+)</text>
        <dbReference type="Rhea" id="RHEA:18561"/>
        <dbReference type="ChEBI" id="CHEBI:15378"/>
        <dbReference type="ChEBI" id="CHEBI:17813"/>
        <dbReference type="ChEBI" id="CHEBI:18364"/>
        <dbReference type="ChEBI" id="CHEBI:57783"/>
        <dbReference type="ChEBI" id="CHEBI:58349"/>
        <dbReference type="EC" id="1.3.1.70"/>
    </reaction>
    <physiologicalReaction direction="right-to-left" evidence="15">
        <dbReference type="Rhea" id="RHEA:18563"/>
    </physiologicalReaction>
</comment>
<keyword evidence="14" id="KW-0753">Steroid metabolism</keyword>
<dbReference type="GO" id="GO:0006696">
    <property type="term" value="P:ergosterol biosynthetic process"/>
    <property type="evidence" value="ECO:0007669"/>
    <property type="project" value="TreeGrafter"/>
</dbReference>
<keyword evidence="13" id="KW-1207">Sterol metabolism</keyword>
<accession>A0A095C0Y3</accession>
<comment type="similarity">
    <text evidence="2">Belongs to the ERG4/ERG24 family.</text>
</comment>
<keyword evidence="12 20" id="KW-0472">Membrane</keyword>
<dbReference type="PANTHER" id="PTHR21257">
    <property type="entry name" value="DELTA(14)-STEROL REDUCTASE"/>
    <property type="match status" value="1"/>
</dbReference>
<evidence type="ECO:0000256" key="15">
    <source>
        <dbReference type="ARBA" id="ARBA00052254"/>
    </source>
</evidence>
<keyword evidence="8 20" id="KW-1133">Transmembrane helix</keyword>
<evidence type="ECO:0000256" key="16">
    <source>
        <dbReference type="ARBA" id="ARBA00060638"/>
    </source>
</evidence>
<protein>
    <recommendedName>
        <fullName evidence="17">Delta(14)-sterol reductase ERG24</fullName>
        <ecNumber evidence="3">1.3.1.70</ecNumber>
    </recommendedName>
    <alternativeName>
        <fullName evidence="19">C-14 sterol reductase ERG24</fullName>
    </alternativeName>
    <alternativeName>
        <fullName evidence="18">Sterol C14-reductase ERG24</fullName>
    </alternativeName>
</protein>
<evidence type="ECO:0000313" key="22">
    <source>
        <dbReference type="Proteomes" id="UP000029445"/>
    </source>
</evidence>
<dbReference type="GeneID" id="88176675"/>
<dbReference type="HOGENOM" id="CLU_015631_0_3_1"/>
<feature type="transmembrane region" description="Helical" evidence="20">
    <location>
        <begin position="140"/>
        <end position="159"/>
    </location>
</feature>
<name>A0A095C0Y3_CRYD2</name>
<evidence type="ECO:0000256" key="5">
    <source>
        <dbReference type="ARBA" id="ARBA00022692"/>
    </source>
</evidence>
<dbReference type="EC" id="1.3.1.70" evidence="3"/>
<organism evidence="21 22">
    <name type="scientific">Cryptococcus deuterogattii (strain R265)</name>
    <name type="common">Cryptococcus gattii VGII (strain R265)</name>
    <dbReference type="NCBI Taxonomy" id="294750"/>
    <lineage>
        <taxon>Eukaryota</taxon>
        <taxon>Fungi</taxon>
        <taxon>Dikarya</taxon>
        <taxon>Basidiomycota</taxon>
        <taxon>Agaricomycotina</taxon>
        <taxon>Tremellomycetes</taxon>
        <taxon>Tremellales</taxon>
        <taxon>Cryptococcaceae</taxon>
        <taxon>Cryptococcus</taxon>
        <taxon>Cryptococcus gattii species complex</taxon>
    </lineage>
</organism>
<evidence type="ECO:0000256" key="8">
    <source>
        <dbReference type="ARBA" id="ARBA00022989"/>
    </source>
</evidence>
<keyword evidence="10" id="KW-0756">Sterol biosynthesis</keyword>
<comment type="pathway">
    <text evidence="16">Steroid biosynthesis; zymosterol biosynthesis; zymosterol from lanosterol: step 2/6.</text>
</comment>
<dbReference type="RefSeq" id="XP_062880591.1">
    <property type="nucleotide sequence ID" value="XM_063024521.1"/>
</dbReference>
<dbReference type="GO" id="GO:0005789">
    <property type="term" value="C:endoplasmic reticulum membrane"/>
    <property type="evidence" value="ECO:0007669"/>
    <property type="project" value="TreeGrafter"/>
</dbReference>
<dbReference type="AlphaFoldDB" id="A0A095C0Y3"/>
<dbReference type="OMA" id="PNYMGDL"/>
<dbReference type="KEGG" id="cdeu:CNBG_0438"/>